<sequence>MIMDELAADGRVQRQVDEVAARRERLRATRREFDRRRRYGKERLHALKLARLVDHPDDCPRPRPVERIERAATGQARLVLTCPACGGTDHEEAP</sequence>
<evidence type="ECO:0000313" key="2">
    <source>
        <dbReference type="Proteomes" id="UP000294739"/>
    </source>
</evidence>
<evidence type="ECO:0000313" key="1">
    <source>
        <dbReference type="EMBL" id="TDE10659.1"/>
    </source>
</evidence>
<organism evidence="1 2">
    <name type="scientific">Jiangella asiatica</name>
    <dbReference type="NCBI Taxonomy" id="2530372"/>
    <lineage>
        <taxon>Bacteria</taxon>
        <taxon>Bacillati</taxon>
        <taxon>Actinomycetota</taxon>
        <taxon>Actinomycetes</taxon>
        <taxon>Jiangellales</taxon>
        <taxon>Jiangellaceae</taxon>
        <taxon>Jiangella</taxon>
    </lineage>
</organism>
<gene>
    <name evidence="1" type="ORF">E1269_11335</name>
</gene>
<comment type="caution">
    <text evidence="1">The sequence shown here is derived from an EMBL/GenBank/DDBJ whole genome shotgun (WGS) entry which is preliminary data.</text>
</comment>
<dbReference type="InParanoid" id="A0A4R5DAN4"/>
<keyword evidence="2" id="KW-1185">Reference proteome</keyword>
<accession>A0A4R5DAN4</accession>
<dbReference type="AlphaFoldDB" id="A0A4R5DAN4"/>
<dbReference type="RefSeq" id="WP_131894441.1">
    <property type="nucleotide sequence ID" value="NZ_SMKZ01000013.1"/>
</dbReference>
<dbReference type="EMBL" id="SMKZ01000013">
    <property type="protein sequence ID" value="TDE10659.1"/>
    <property type="molecule type" value="Genomic_DNA"/>
</dbReference>
<proteinExistence type="predicted"/>
<protein>
    <submittedName>
        <fullName evidence="1">Uncharacterized protein</fullName>
    </submittedName>
</protein>
<reference evidence="1 2" key="1">
    <citation type="submission" date="2019-03" db="EMBL/GenBank/DDBJ databases">
        <title>Draft genome sequences of novel Actinobacteria.</title>
        <authorList>
            <person name="Sahin N."/>
            <person name="Ay H."/>
            <person name="Saygin H."/>
        </authorList>
    </citation>
    <scope>NUCLEOTIDE SEQUENCE [LARGE SCALE GENOMIC DNA]</scope>
    <source>
        <strain evidence="1 2">5K138</strain>
    </source>
</reference>
<name>A0A4R5DAN4_9ACTN</name>
<dbReference type="Proteomes" id="UP000294739">
    <property type="component" value="Unassembled WGS sequence"/>
</dbReference>